<organism evidence="2 3">
    <name type="scientific">Pleuronectes platessa</name>
    <name type="common">European plaice</name>
    <dbReference type="NCBI Taxonomy" id="8262"/>
    <lineage>
        <taxon>Eukaryota</taxon>
        <taxon>Metazoa</taxon>
        <taxon>Chordata</taxon>
        <taxon>Craniata</taxon>
        <taxon>Vertebrata</taxon>
        <taxon>Euteleostomi</taxon>
        <taxon>Actinopterygii</taxon>
        <taxon>Neopterygii</taxon>
        <taxon>Teleostei</taxon>
        <taxon>Neoteleostei</taxon>
        <taxon>Acanthomorphata</taxon>
        <taxon>Carangaria</taxon>
        <taxon>Pleuronectiformes</taxon>
        <taxon>Pleuronectoidei</taxon>
        <taxon>Pleuronectidae</taxon>
        <taxon>Pleuronectes</taxon>
    </lineage>
</organism>
<evidence type="ECO:0000256" key="1">
    <source>
        <dbReference type="SAM" id="MobiDB-lite"/>
    </source>
</evidence>
<dbReference type="Proteomes" id="UP001153269">
    <property type="component" value="Unassembled WGS sequence"/>
</dbReference>
<feature type="compositionally biased region" description="Low complexity" evidence="1">
    <location>
        <begin position="34"/>
        <end position="48"/>
    </location>
</feature>
<feature type="region of interest" description="Disordered" evidence="1">
    <location>
        <begin position="156"/>
        <end position="187"/>
    </location>
</feature>
<sequence length="187" mass="20372">MAKRLAEESLLLLHEFPSKTLARSLPSVDLQLGADPPAARPVSRSPPALLAVAGGRCRKRPHSSSEDPEQKPQEPVVCIRERAADVVTLQTPGSVREHHGSGSPANHKKRPRGDSETSPPGALDKVGAGDSDTEDCAFNTFWFWRPPLPKLDLSLLEDDHSHPQTEQRLPGLHPGEMRQPDCPMSPV</sequence>
<name>A0A9N7U1C9_PLEPL</name>
<dbReference type="EMBL" id="CADEAL010000607">
    <property type="protein sequence ID" value="CAB1422738.1"/>
    <property type="molecule type" value="Genomic_DNA"/>
</dbReference>
<gene>
    <name evidence="2" type="ORF">PLEPLA_LOCUS10656</name>
</gene>
<evidence type="ECO:0000313" key="2">
    <source>
        <dbReference type="EMBL" id="CAB1422738.1"/>
    </source>
</evidence>
<keyword evidence="3" id="KW-1185">Reference proteome</keyword>
<feature type="compositionally biased region" description="Basic and acidic residues" evidence="1">
    <location>
        <begin position="63"/>
        <end position="72"/>
    </location>
</feature>
<dbReference type="AlphaFoldDB" id="A0A9N7U1C9"/>
<comment type="caution">
    <text evidence="2">The sequence shown here is derived from an EMBL/GenBank/DDBJ whole genome shotgun (WGS) entry which is preliminary data.</text>
</comment>
<feature type="region of interest" description="Disordered" evidence="1">
    <location>
        <begin position="30"/>
        <end position="131"/>
    </location>
</feature>
<reference evidence="2" key="1">
    <citation type="submission" date="2020-03" db="EMBL/GenBank/DDBJ databases">
        <authorList>
            <person name="Weist P."/>
        </authorList>
    </citation>
    <scope>NUCLEOTIDE SEQUENCE</scope>
</reference>
<evidence type="ECO:0008006" key="4">
    <source>
        <dbReference type="Google" id="ProtNLM"/>
    </source>
</evidence>
<evidence type="ECO:0000313" key="3">
    <source>
        <dbReference type="Proteomes" id="UP001153269"/>
    </source>
</evidence>
<protein>
    <recommendedName>
        <fullName evidence="4">WW-binding domain-containing protein</fullName>
    </recommendedName>
</protein>
<accession>A0A9N7U1C9</accession>
<proteinExistence type="predicted"/>